<dbReference type="OrthoDB" id="6159969at2759"/>
<accession>A0A161R9R4</accession>
<dbReference type="GeneID" id="101859590"/>
<evidence type="ECO:0000313" key="4">
    <source>
        <dbReference type="EMBL" id="XBU08369.1"/>
    </source>
</evidence>
<keyword evidence="2" id="KW-0732">Signal</keyword>
<dbReference type="AlphaFoldDB" id="A0A161R9R4"/>
<protein>
    <submittedName>
        <fullName evidence="3">Tachykinin-2</fullName>
    </submittedName>
    <submittedName>
        <fullName evidence="4">Tachykinin-related peptide</fullName>
    </submittedName>
    <submittedName>
        <fullName evidence="6">Uncharacterized protein LOC101859590</fullName>
    </submittedName>
</protein>
<feature type="region of interest" description="Disordered" evidence="1">
    <location>
        <begin position="51"/>
        <end position="75"/>
    </location>
</feature>
<feature type="signal peptide" evidence="2">
    <location>
        <begin position="1"/>
        <end position="22"/>
    </location>
</feature>
<evidence type="ECO:0000256" key="2">
    <source>
        <dbReference type="SAM" id="SignalP"/>
    </source>
</evidence>
<reference evidence="6" key="3">
    <citation type="submission" date="2025-05" db="UniProtKB">
        <authorList>
            <consortium name="RefSeq"/>
        </authorList>
    </citation>
    <scope>IDENTIFICATION</scope>
</reference>
<dbReference type="EMBL" id="PP823912">
    <property type="protein sequence ID" value="XBU08369.1"/>
    <property type="molecule type" value="mRNA"/>
</dbReference>
<sequence length="165" mass="18308">MKQAHLSLALVIGLVSLTLCNSAPMDSSAEAASYMKWPEIESEGEQYWDLPKEPSALKPQSTGSDLEGDVSLGSDFTQPKNRLPFVLDENLLLRLRNELAALRDHQLAASDQQGSGMEKKFKPSGFMGSRGKRFMPGLESLLLAKYYQDAKWKRQPHLGFHGSRG</sequence>
<evidence type="ECO:0000313" key="6">
    <source>
        <dbReference type="RefSeq" id="XP_035827676.1"/>
    </source>
</evidence>
<gene>
    <name evidence="6" type="primary">LOC101859590</name>
</gene>
<evidence type="ECO:0000256" key="1">
    <source>
        <dbReference type="SAM" id="MobiDB-lite"/>
    </source>
</evidence>
<proteinExistence type="evidence at transcript level"/>
<dbReference type="Proteomes" id="UP000694888">
    <property type="component" value="Unplaced"/>
</dbReference>
<reference evidence="4" key="2">
    <citation type="journal article" date="2024" name="J. Biol. Chem.">
        <title>Two C-terminal isoforms of Aplysia tachykinin-related peptide receptors display phosphorylation-dependent and independent desensitization mechanisms.</title>
        <authorList>
            <person name="Guo S."/>
            <person name="Mao R."/>
            <person name="Zhang G."/>
            <person name="Li Y."/>
            <person name="Xu J."/>
            <person name="Wang H."/>
            <person name="Fu P."/>
            <person name="Liu C."/>
            <person name="Wu S."/>
            <person name="Chen P."/>
            <person name="Mei Y."/>
            <person name="Jin Q."/>
            <person name="Liu C."/>
            <person name="Zhang Y."/>
            <person name="Ding X."/>
            <person name="Liu W."/>
            <person name="Romanova E.V."/>
            <person name="Zhou H."/>
            <person name="Cropper E.C."/>
            <person name="Checco J.W."/>
            <person name="Sweedler J.V."/>
            <person name="Jing J."/>
        </authorList>
    </citation>
    <scope>NUCLEOTIDE SEQUENCE</scope>
</reference>
<dbReference type="RefSeq" id="XP_035827676.1">
    <property type="nucleotide sequence ID" value="XM_035971783.1"/>
</dbReference>
<keyword evidence="5" id="KW-1185">Reference proteome</keyword>
<name>A0A161R9R4_APLCA</name>
<evidence type="ECO:0000313" key="3">
    <source>
        <dbReference type="EMBL" id="ADX20595.1"/>
    </source>
</evidence>
<dbReference type="EMBL" id="GU973881">
    <property type="protein sequence ID" value="ADX20595.1"/>
    <property type="molecule type" value="mRNA"/>
</dbReference>
<feature type="chain" id="PRO_5044549331" evidence="2">
    <location>
        <begin position="23"/>
        <end position="165"/>
    </location>
</feature>
<evidence type="ECO:0000313" key="5">
    <source>
        <dbReference type="Proteomes" id="UP000694888"/>
    </source>
</evidence>
<organism evidence="3">
    <name type="scientific">Aplysia californica</name>
    <name type="common">California sea hare</name>
    <dbReference type="NCBI Taxonomy" id="6500"/>
    <lineage>
        <taxon>Eukaryota</taxon>
        <taxon>Metazoa</taxon>
        <taxon>Spiralia</taxon>
        <taxon>Lophotrochozoa</taxon>
        <taxon>Mollusca</taxon>
        <taxon>Gastropoda</taxon>
        <taxon>Heterobranchia</taxon>
        <taxon>Euthyneura</taxon>
        <taxon>Tectipleura</taxon>
        <taxon>Aplysiida</taxon>
        <taxon>Aplysioidea</taxon>
        <taxon>Aplysiidae</taxon>
        <taxon>Aplysia</taxon>
    </lineage>
</organism>
<reference evidence="3" key="1">
    <citation type="submission" date="2010-03" db="EMBL/GenBank/DDBJ databases">
        <title>Identification of neuropeptides in Aplysia californica.</title>
        <authorList>
            <person name="Kohn A.B."/>
            <person name="Citarella M."/>
            <person name="Moroz L."/>
        </authorList>
    </citation>
    <scope>NUCLEOTIDE SEQUENCE</scope>
</reference>